<gene>
    <name evidence="4" type="ORF">L2W38_09015</name>
</gene>
<evidence type="ECO:0000313" key="4">
    <source>
        <dbReference type="EMBL" id="MCF4142960.1"/>
    </source>
</evidence>
<protein>
    <recommendedName>
        <fullName evidence="2">Anti-sigma factor antagonist</fullName>
    </recommendedName>
</protein>
<dbReference type="CDD" id="cd07043">
    <property type="entry name" value="STAS_anti-anti-sigma_factors"/>
    <property type="match status" value="1"/>
</dbReference>
<evidence type="ECO:0000313" key="5">
    <source>
        <dbReference type="Proteomes" id="UP001200430"/>
    </source>
</evidence>
<dbReference type="RefSeq" id="WP_236099673.1">
    <property type="nucleotide sequence ID" value="NZ_JAKGUD010000009.1"/>
</dbReference>
<organism evidence="4 5">
    <name type="scientific">Dethiosulfovibrio marinus</name>
    <dbReference type="NCBI Taxonomy" id="133532"/>
    <lineage>
        <taxon>Bacteria</taxon>
        <taxon>Thermotogati</taxon>
        <taxon>Synergistota</taxon>
        <taxon>Synergistia</taxon>
        <taxon>Synergistales</taxon>
        <taxon>Dethiosulfovibrionaceae</taxon>
        <taxon>Dethiosulfovibrio</taxon>
    </lineage>
</organism>
<dbReference type="InterPro" id="IPR036513">
    <property type="entry name" value="STAS_dom_sf"/>
</dbReference>
<comment type="similarity">
    <text evidence="1 2">Belongs to the anti-sigma-factor antagonist family.</text>
</comment>
<accession>A0ABS9EP39</accession>
<dbReference type="NCBIfam" id="TIGR00377">
    <property type="entry name" value="ant_ant_sig"/>
    <property type="match status" value="1"/>
</dbReference>
<dbReference type="Proteomes" id="UP001200430">
    <property type="component" value="Unassembled WGS sequence"/>
</dbReference>
<proteinExistence type="inferred from homology"/>
<dbReference type="Pfam" id="PF01740">
    <property type="entry name" value="STAS"/>
    <property type="match status" value="1"/>
</dbReference>
<evidence type="ECO:0000256" key="1">
    <source>
        <dbReference type="ARBA" id="ARBA00009013"/>
    </source>
</evidence>
<evidence type="ECO:0000259" key="3">
    <source>
        <dbReference type="PROSITE" id="PS50801"/>
    </source>
</evidence>
<dbReference type="PANTHER" id="PTHR33495">
    <property type="entry name" value="ANTI-SIGMA FACTOR ANTAGONIST TM_1081-RELATED-RELATED"/>
    <property type="match status" value="1"/>
</dbReference>
<dbReference type="EMBL" id="JAKGUD010000009">
    <property type="protein sequence ID" value="MCF4142960.1"/>
    <property type="molecule type" value="Genomic_DNA"/>
</dbReference>
<name>A0ABS9EP39_9BACT</name>
<feature type="domain" description="STAS" evidence="3">
    <location>
        <begin position="13"/>
        <end position="110"/>
    </location>
</feature>
<sequence>MKVDCVDVPKGRVVEVSGRLDTLTAPGFESSALALLGDGIGAMVIDLSELEYISSAGLRSILAVAKKASTDGTTVSLCAMKGVVEEVFSISGFDSFLPVYSTRDEALEAM</sequence>
<keyword evidence="5" id="KW-1185">Reference proteome</keyword>
<reference evidence="4 5" key="1">
    <citation type="submission" date="2022-01" db="EMBL/GenBank/DDBJ databases">
        <title>Dethiosulfovibrio faecalis sp. nov., a novel proteolytic, non-sulfur-reducing bacterium isolated from a marine aquaculture solid waste bioreactor.</title>
        <authorList>
            <person name="Grabowski S."/>
            <person name="Apolinario E."/>
            <person name="Schneider N."/>
            <person name="Marshall C.W."/>
            <person name="Sowers K.R."/>
        </authorList>
    </citation>
    <scope>NUCLEOTIDE SEQUENCE [LARGE SCALE GENOMIC DNA]</scope>
    <source>
        <strain evidence="4 5">DSM 12537</strain>
    </source>
</reference>
<evidence type="ECO:0000256" key="2">
    <source>
        <dbReference type="RuleBase" id="RU003749"/>
    </source>
</evidence>
<comment type="caution">
    <text evidence="4">The sequence shown here is derived from an EMBL/GenBank/DDBJ whole genome shotgun (WGS) entry which is preliminary data.</text>
</comment>
<dbReference type="PROSITE" id="PS50801">
    <property type="entry name" value="STAS"/>
    <property type="match status" value="1"/>
</dbReference>
<dbReference type="InterPro" id="IPR003658">
    <property type="entry name" value="Anti-sigma_ant"/>
</dbReference>
<dbReference type="SUPFAM" id="SSF52091">
    <property type="entry name" value="SpoIIaa-like"/>
    <property type="match status" value="1"/>
</dbReference>
<dbReference type="InterPro" id="IPR002645">
    <property type="entry name" value="STAS_dom"/>
</dbReference>
<dbReference type="Gene3D" id="3.30.750.24">
    <property type="entry name" value="STAS domain"/>
    <property type="match status" value="1"/>
</dbReference>